<dbReference type="EMBL" id="CT868052">
    <property type="protein sequence ID" value="CAK67299.1"/>
    <property type="molecule type" value="Genomic_DNA"/>
</dbReference>
<organism evidence="1 2">
    <name type="scientific">Paramecium tetraurelia</name>
    <dbReference type="NCBI Taxonomy" id="5888"/>
    <lineage>
        <taxon>Eukaryota</taxon>
        <taxon>Sar</taxon>
        <taxon>Alveolata</taxon>
        <taxon>Ciliophora</taxon>
        <taxon>Intramacronucleata</taxon>
        <taxon>Oligohymenophorea</taxon>
        <taxon>Peniculida</taxon>
        <taxon>Parameciidae</taxon>
        <taxon>Paramecium</taxon>
    </lineage>
</organism>
<accession>A0C932</accession>
<dbReference type="AlphaFoldDB" id="A0C932"/>
<evidence type="ECO:0000313" key="1">
    <source>
        <dbReference type="EMBL" id="CAK67299.1"/>
    </source>
</evidence>
<dbReference type="InParanoid" id="A0C932"/>
<proteinExistence type="predicted"/>
<keyword evidence="2" id="KW-1185">Reference proteome</keyword>
<dbReference type="RefSeq" id="XP_001434696.1">
    <property type="nucleotide sequence ID" value="XM_001434659.1"/>
</dbReference>
<dbReference type="Proteomes" id="UP000000600">
    <property type="component" value="Unassembled WGS sequence"/>
</dbReference>
<dbReference type="HOGENOM" id="CLU_770428_0_0_1"/>
<name>A0C932_PARTE</name>
<sequence>MSVCNKNYLQETFPQYVHDQLNKVAEENVNTDKSQRIFKIIDNLSELKILSFGLASKLKTQEGFMYFPEIISEKYIIEFKEIKSCNLRKNESSYFQAWAFANLDLIDMYKLQTFLRILCILAYFECKKYFEVLQIDYKSKYETDLFKVFLLLQTQKQEYKIEADIFFLQLIEKCECKNNQFISYMSKFCKEKNMLKCFGYLESIKSTNKVSSEKRKGFQKFKEQDQLKKESLQESQQVSQQMLIQTQNPTQIIRRQSSIFPRKSLDQQSQMIQFQEPTKEMIKPTGMNRPSLTMRTIKDGINHKYKVIDVKMHNRQQRYLQSETNQHRQFHEEVCRKLEKVQMRRITCWNSDCLAPETPEIYSD</sequence>
<protein>
    <submittedName>
        <fullName evidence="1">Uncharacterized protein</fullName>
    </submittedName>
</protein>
<gene>
    <name evidence="1" type="ORF">GSPATT00006605001</name>
</gene>
<dbReference type="OrthoDB" id="295057at2759"/>
<evidence type="ECO:0000313" key="2">
    <source>
        <dbReference type="Proteomes" id="UP000000600"/>
    </source>
</evidence>
<dbReference type="KEGG" id="ptm:GSPATT00006605001"/>
<reference evidence="1 2" key="1">
    <citation type="journal article" date="2006" name="Nature">
        <title>Global trends of whole-genome duplications revealed by the ciliate Paramecium tetraurelia.</title>
        <authorList>
            <consortium name="Genoscope"/>
            <person name="Aury J.-M."/>
            <person name="Jaillon O."/>
            <person name="Duret L."/>
            <person name="Noel B."/>
            <person name="Jubin C."/>
            <person name="Porcel B.M."/>
            <person name="Segurens B."/>
            <person name="Daubin V."/>
            <person name="Anthouard V."/>
            <person name="Aiach N."/>
            <person name="Arnaiz O."/>
            <person name="Billaut A."/>
            <person name="Beisson J."/>
            <person name="Blanc I."/>
            <person name="Bouhouche K."/>
            <person name="Camara F."/>
            <person name="Duharcourt S."/>
            <person name="Guigo R."/>
            <person name="Gogendeau D."/>
            <person name="Katinka M."/>
            <person name="Keller A.-M."/>
            <person name="Kissmehl R."/>
            <person name="Klotz C."/>
            <person name="Koll F."/>
            <person name="Le Moue A."/>
            <person name="Lepere C."/>
            <person name="Malinsky S."/>
            <person name="Nowacki M."/>
            <person name="Nowak J.K."/>
            <person name="Plattner H."/>
            <person name="Poulain J."/>
            <person name="Ruiz F."/>
            <person name="Serrano V."/>
            <person name="Zagulski M."/>
            <person name="Dessen P."/>
            <person name="Betermier M."/>
            <person name="Weissenbach J."/>
            <person name="Scarpelli C."/>
            <person name="Schachter V."/>
            <person name="Sperling L."/>
            <person name="Meyer E."/>
            <person name="Cohen J."/>
            <person name="Wincker P."/>
        </authorList>
    </citation>
    <scope>NUCLEOTIDE SEQUENCE [LARGE SCALE GENOMIC DNA]</scope>
    <source>
        <strain evidence="1 2">Stock d4-2</strain>
    </source>
</reference>
<dbReference type="OMA" id="LTMRTIK"/>
<dbReference type="GeneID" id="5020481"/>